<dbReference type="SUPFAM" id="SSF50630">
    <property type="entry name" value="Acid proteases"/>
    <property type="match status" value="1"/>
</dbReference>
<dbReference type="InterPro" id="IPR001969">
    <property type="entry name" value="Aspartic_peptidase_AS"/>
</dbReference>
<dbReference type="GO" id="GO:0004190">
    <property type="term" value="F:aspartic-type endopeptidase activity"/>
    <property type="evidence" value="ECO:0007669"/>
    <property type="project" value="InterPro"/>
</dbReference>
<comment type="caution">
    <text evidence="1">The sequence shown here is derived from an EMBL/GenBank/DDBJ whole genome shotgun (WGS) entry which is preliminary data.</text>
</comment>
<reference evidence="1" key="1">
    <citation type="journal article" date="2022" name="bioRxiv">
        <title>Sequencing and chromosome-scale assembly of the giantPleurodeles waltlgenome.</title>
        <authorList>
            <person name="Brown T."/>
            <person name="Elewa A."/>
            <person name="Iarovenko S."/>
            <person name="Subramanian E."/>
            <person name="Araus A.J."/>
            <person name="Petzold A."/>
            <person name="Susuki M."/>
            <person name="Suzuki K.-i.T."/>
            <person name="Hayashi T."/>
            <person name="Toyoda A."/>
            <person name="Oliveira C."/>
            <person name="Osipova E."/>
            <person name="Leigh N.D."/>
            <person name="Simon A."/>
            <person name="Yun M.H."/>
        </authorList>
    </citation>
    <scope>NUCLEOTIDE SEQUENCE</scope>
    <source>
        <strain evidence="1">20211129_DDA</strain>
        <tissue evidence="1">Liver</tissue>
    </source>
</reference>
<name>A0AAV7KN63_PLEWA</name>
<gene>
    <name evidence="1" type="ORF">NDU88_000890</name>
</gene>
<protein>
    <submittedName>
        <fullName evidence="1">Uncharacterized protein</fullName>
    </submittedName>
</protein>
<keyword evidence="2" id="KW-1185">Reference proteome</keyword>
<dbReference type="Proteomes" id="UP001066276">
    <property type="component" value="Chromosome 12"/>
</dbReference>
<organism evidence="1 2">
    <name type="scientific">Pleurodeles waltl</name>
    <name type="common">Iberian ribbed newt</name>
    <dbReference type="NCBI Taxonomy" id="8319"/>
    <lineage>
        <taxon>Eukaryota</taxon>
        <taxon>Metazoa</taxon>
        <taxon>Chordata</taxon>
        <taxon>Craniata</taxon>
        <taxon>Vertebrata</taxon>
        <taxon>Euteleostomi</taxon>
        <taxon>Amphibia</taxon>
        <taxon>Batrachia</taxon>
        <taxon>Caudata</taxon>
        <taxon>Salamandroidea</taxon>
        <taxon>Salamandridae</taxon>
        <taxon>Pleurodelinae</taxon>
        <taxon>Pleurodeles</taxon>
    </lineage>
</organism>
<accession>A0AAV7KN63</accession>
<proteinExistence type="predicted"/>
<evidence type="ECO:0000313" key="2">
    <source>
        <dbReference type="Proteomes" id="UP001066276"/>
    </source>
</evidence>
<sequence>MIENSYVDSDEDENVILMLSSKSQEDSDTVEIFSMMETQKRRLPSCVVSVNNRSVKFLADSGSPFTLINVTDFKDIDDMVVQESCIKCLRMEENA</sequence>
<evidence type="ECO:0000313" key="1">
    <source>
        <dbReference type="EMBL" id="KAJ1080696.1"/>
    </source>
</evidence>
<dbReference type="GO" id="GO:0006508">
    <property type="term" value="P:proteolysis"/>
    <property type="evidence" value="ECO:0007669"/>
    <property type="project" value="InterPro"/>
</dbReference>
<dbReference type="InterPro" id="IPR021109">
    <property type="entry name" value="Peptidase_aspartic_dom_sf"/>
</dbReference>
<dbReference type="PROSITE" id="PS00141">
    <property type="entry name" value="ASP_PROTEASE"/>
    <property type="match status" value="1"/>
</dbReference>
<dbReference type="EMBL" id="JANPWB010000016">
    <property type="protein sequence ID" value="KAJ1080696.1"/>
    <property type="molecule type" value="Genomic_DNA"/>
</dbReference>
<dbReference type="AlphaFoldDB" id="A0AAV7KN63"/>